<proteinExistence type="predicted"/>
<dbReference type="OrthoDB" id="366390at2759"/>
<keyword evidence="3" id="KW-1185">Reference proteome</keyword>
<dbReference type="EMBL" id="JWZX01002518">
    <property type="protein sequence ID" value="KOO28750.1"/>
    <property type="molecule type" value="Genomic_DNA"/>
</dbReference>
<evidence type="ECO:0000313" key="2">
    <source>
        <dbReference type="EMBL" id="KOO28750.1"/>
    </source>
</evidence>
<evidence type="ECO:0000313" key="3">
    <source>
        <dbReference type="Proteomes" id="UP000037460"/>
    </source>
</evidence>
<name>A0A0M0JQJ2_9EUKA</name>
<protein>
    <recommendedName>
        <fullName evidence="4">Ankyrin repeat protein</fullName>
    </recommendedName>
</protein>
<comment type="caution">
    <text evidence="2">The sequence shown here is derived from an EMBL/GenBank/DDBJ whole genome shotgun (WGS) entry which is preliminary data.</text>
</comment>
<accession>A0A0M0JQJ2</accession>
<reference evidence="3" key="1">
    <citation type="journal article" date="2015" name="PLoS Genet.">
        <title>Genome Sequence and Transcriptome Analyses of Chrysochromulina tobin: Metabolic Tools for Enhanced Algal Fitness in the Prominent Order Prymnesiales (Haptophyceae).</title>
        <authorList>
            <person name="Hovde B.T."/>
            <person name="Deodato C.R."/>
            <person name="Hunsperger H.M."/>
            <person name="Ryken S.A."/>
            <person name="Yost W."/>
            <person name="Jha R.K."/>
            <person name="Patterson J."/>
            <person name="Monnat R.J. Jr."/>
            <person name="Barlow S.B."/>
            <person name="Starkenburg S.R."/>
            <person name="Cattolico R.A."/>
        </authorList>
    </citation>
    <scope>NUCLEOTIDE SEQUENCE</scope>
    <source>
        <strain evidence="3">CCMP291</strain>
    </source>
</reference>
<gene>
    <name evidence="2" type="ORF">Ctob_002253</name>
</gene>
<dbReference type="Proteomes" id="UP000037460">
    <property type="component" value="Unassembled WGS sequence"/>
</dbReference>
<feature type="region of interest" description="Disordered" evidence="1">
    <location>
        <begin position="124"/>
        <end position="164"/>
    </location>
</feature>
<organism evidence="2 3">
    <name type="scientific">Chrysochromulina tobinii</name>
    <dbReference type="NCBI Taxonomy" id="1460289"/>
    <lineage>
        <taxon>Eukaryota</taxon>
        <taxon>Haptista</taxon>
        <taxon>Haptophyta</taxon>
        <taxon>Prymnesiophyceae</taxon>
        <taxon>Prymnesiales</taxon>
        <taxon>Chrysochromulinaceae</taxon>
        <taxon>Chrysochromulina</taxon>
    </lineage>
</organism>
<feature type="compositionally biased region" description="Acidic residues" evidence="1">
    <location>
        <begin position="126"/>
        <end position="135"/>
    </location>
</feature>
<evidence type="ECO:0008006" key="4">
    <source>
        <dbReference type="Google" id="ProtNLM"/>
    </source>
</evidence>
<evidence type="ECO:0000256" key="1">
    <source>
        <dbReference type="SAM" id="MobiDB-lite"/>
    </source>
</evidence>
<sequence length="451" mass="48554">MAGKKKKKKQQRPVPADHALVKLLPSLKEAERKVRAKFESVSGFQISRPREDEETFGELMEKLQAIEEQVVQMIDGLSQFEVGELVTWIIPLLDAGSVDFLAGTRRQEGLQVRTAARKALCRRDSWDDEEEEEEHSDGSSENGSSRSQDASPSTAKEPKKMTEKESQYTIGHLVAAYADAGLIVMRSQLWGPARDGDHLALTALLALDPWTVDEPGRVGEGFTSALQVACAGGHVECVEVLLKHRAIFRDKDWQSTPRPFVCASMLTGAGYYDGGKPPGGILHFQSSSLPKRRVARETYVYIIDRLLEEATFCEPGDREMLCNTRFAMLNVDPPPLVEGSGTLVCPPYTPPLPPPVPDAPRVAAATPRYMAGTGAHVGSAVGSALLQRNGPGPNVTSSPTVLGAAPGMPTFDKPPVVIANKGSGKVSSATPRDKAASRGVASGLNGLLIAR</sequence>
<dbReference type="AlphaFoldDB" id="A0A0M0JQJ2"/>
<feature type="compositionally biased region" description="Low complexity" evidence="1">
    <location>
        <begin position="139"/>
        <end position="149"/>
    </location>
</feature>